<dbReference type="PRINTS" id="PR00364">
    <property type="entry name" value="DISEASERSIST"/>
</dbReference>
<dbReference type="RefSeq" id="WP_204000726.1">
    <property type="nucleotide sequence ID" value="NZ_BOPG01000044.1"/>
</dbReference>
<evidence type="ECO:0000256" key="5">
    <source>
        <dbReference type="PROSITE-ProRule" id="PRU01091"/>
    </source>
</evidence>
<dbReference type="Pfam" id="PF03704">
    <property type="entry name" value="BTAD"/>
    <property type="match status" value="1"/>
</dbReference>
<dbReference type="Gene3D" id="1.25.40.10">
    <property type="entry name" value="Tetratricopeptide repeat domain"/>
    <property type="match status" value="2"/>
</dbReference>
<protein>
    <submittedName>
        <fullName evidence="9">SARP family transcriptional regulator</fullName>
    </submittedName>
</protein>
<dbReference type="SMART" id="SM01043">
    <property type="entry name" value="BTAD"/>
    <property type="match status" value="1"/>
</dbReference>
<evidence type="ECO:0000256" key="3">
    <source>
        <dbReference type="ARBA" id="ARBA00023125"/>
    </source>
</evidence>
<evidence type="ECO:0000259" key="8">
    <source>
        <dbReference type="PROSITE" id="PS51755"/>
    </source>
</evidence>
<feature type="compositionally biased region" description="Basic and acidic residues" evidence="6">
    <location>
        <begin position="1"/>
        <end position="21"/>
    </location>
</feature>
<dbReference type="GO" id="GO:0043531">
    <property type="term" value="F:ADP binding"/>
    <property type="evidence" value="ECO:0007669"/>
    <property type="project" value="InterPro"/>
</dbReference>
<proteinExistence type="inferred from homology"/>
<feature type="DNA-binding region" description="OmpR/PhoB-type" evidence="5">
    <location>
        <begin position="68"/>
        <end position="172"/>
    </location>
</feature>
<evidence type="ECO:0000256" key="6">
    <source>
        <dbReference type="SAM" id="MobiDB-lite"/>
    </source>
</evidence>
<dbReference type="Pfam" id="PF01381">
    <property type="entry name" value="HTH_3"/>
    <property type="match status" value="1"/>
</dbReference>
<dbReference type="InterPro" id="IPR027417">
    <property type="entry name" value="P-loop_NTPase"/>
</dbReference>
<dbReference type="SUPFAM" id="SSF46894">
    <property type="entry name" value="C-terminal effector domain of the bipartite response regulators"/>
    <property type="match status" value="1"/>
</dbReference>
<comment type="similarity">
    <text evidence="1">Belongs to the AfsR/DnrI/RedD regulatory family.</text>
</comment>
<dbReference type="SUPFAM" id="SSF48452">
    <property type="entry name" value="TPR-like"/>
    <property type="match status" value="2"/>
</dbReference>
<dbReference type="AlphaFoldDB" id="A0A8J3Z7V9"/>
<keyword evidence="2" id="KW-0805">Transcription regulation</keyword>
<evidence type="ECO:0000259" key="7">
    <source>
        <dbReference type="PROSITE" id="PS50943"/>
    </source>
</evidence>
<dbReference type="GO" id="GO:0003677">
    <property type="term" value="F:DNA binding"/>
    <property type="evidence" value="ECO:0007669"/>
    <property type="project" value="UniProtKB-UniRule"/>
</dbReference>
<dbReference type="SUPFAM" id="SSF47413">
    <property type="entry name" value="lambda repressor-like DNA-binding domains"/>
    <property type="match status" value="1"/>
</dbReference>
<dbReference type="Gene3D" id="3.40.50.300">
    <property type="entry name" value="P-loop containing nucleotide triphosphate hydrolases"/>
    <property type="match status" value="1"/>
</dbReference>
<evidence type="ECO:0000313" key="9">
    <source>
        <dbReference type="EMBL" id="GIJ59074.1"/>
    </source>
</evidence>
<dbReference type="InterPro" id="IPR001387">
    <property type="entry name" value="Cro/C1-type_HTH"/>
</dbReference>
<dbReference type="Gene3D" id="1.10.260.40">
    <property type="entry name" value="lambda repressor-like DNA-binding domains"/>
    <property type="match status" value="1"/>
</dbReference>
<sequence>MALNGSERDVREGQRLRDRRTAAGLTQQELAERAGLSVRAVRNLERGTAGRSRPETVRRVTAALDPAAGPARTADLHIGVLGPLRVELAGRPVELRAPMLRNLLGLLALRPGEVVSQAELVDVLWGDRPPRTCLNLVQGYIVRLRDLLEPRRGRWEPARILVTSAGGYALHPPDPRALDLLAFEAGCATARAAAARGDSTAALAAWADALASWRGAAVADVEPRVRHHPAAVAAGQRRIAATLEFADLAIDVGCADRVVPVLRDLVAAEPLDERLHARLMTCLAASGQRAAALLLFETVRDRLAMELGIPPGTELVAAHDRILRAPAAPPAPQPRPVTEAPLPADVADFVGRRPELAALDRIAAAGRPATVVVTGVGGSGKTALAAHWAHHVAGNFPDGCRYVDLHGYGEQPPMSLDTAVDLLLWSFGQSAHAVPADLDRRLALYRSELAHRRTLIILDNVRTATQVRPLLPGASASVVVVISRSRQESLVVRDSATRIDLDMLTLDDAVDMLRTTGRVAGRSADLARVAELAGRLPLALQIIGCRLAADPAGLGTIVKGLDVDRLAELEIDDVDTGVRAAFDLAYRPLAPAAARLFRLFGLVGVPSLRGPAAGALAGSPAGALPGASPGASVHRPLADLVAANLLNETGGRYEMHDLIREYARQRSELEDPAAERHTAVRRLVDSYLDRAYAAYALLSPRTAAFPPDLVHPPDEPHVFADRAEATAWFQAERATIAALARTCVAHGWSRPAWQLASSMFAFNQSRRRWSDWIELCRDVLDAVRHDGDRLGESRMANVLAVAHKQQGDFVAAEARYEQALHAAEETGDPMVIGPVHVNLGGLYNVSGRFEPAENHLRAALDIAGYGDDPRYGQLLWLNLGHLLFNTGRFAEAADGLRRGLALAGITGDEHTAAYLHHGLGEVAFQREELAEAAGHARAALRLATSTGDPLRRAYALDLLASATMGSDPGRAEAALREAIALCEDLGHPLAEVARDALKRRAPDDWQAEERERRYRVNRLP</sequence>
<dbReference type="InterPro" id="IPR036388">
    <property type="entry name" value="WH-like_DNA-bd_sf"/>
</dbReference>
<evidence type="ECO:0000256" key="2">
    <source>
        <dbReference type="ARBA" id="ARBA00023015"/>
    </source>
</evidence>
<dbReference type="InterPro" id="IPR005158">
    <property type="entry name" value="BTAD"/>
</dbReference>
<dbReference type="CDD" id="cd00093">
    <property type="entry name" value="HTH_XRE"/>
    <property type="match status" value="1"/>
</dbReference>
<dbReference type="InterPro" id="IPR019734">
    <property type="entry name" value="TPR_rpt"/>
</dbReference>
<dbReference type="EMBL" id="BOPG01000044">
    <property type="protein sequence ID" value="GIJ59074.1"/>
    <property type="molecule type" value="Genomic_DNA"/>
</dbReference>
<feature type="domain" description="HTH cro/C1-type" evidence="7">
    <location>
        <begin position="16"/>
        <end position="65"/>
    </location>
</feature>
<dbReference type="GO" id="GO:0006355">
    <property type="term" value="P:regulation of DNA-templated transcription"/>
    <property type="evidence" value="ECO:0007669"/>
    <property type="project" value="InterPro"/>
</dbReference>
<gene>
    <name evidence="9" type="ORF">Vau01_065900</name>
</gene>
<feature type="region of interest" description="Disordered" evidence="6">
    <location>
        <begin position="1"/>
        <end position="23"/>
    </location>
</feature>
<dbReference type="PROSITE" id="PS51755">
    <property type="entry name" value="OMPR_PHOB"/>
    <property type="match status" value="1"/>
</dbReference>
<dbReference type="InterPro" id="IPR011990">
    <property type="entry name" value="TPR-like_helical_dom_sf"/>
</dbReference>
<dbReference type="CDD" id="cd15831">
    <property type="entry name" value="BTAD"/>
    <property type="match status" value="1"/>
</dbReference>
<dbReference type="SMART" id="SM00862">
    <property type="entry name" value="Trans_reg_C"/>
    <property type="match status" value="1"/>
</dbReference>
<dbReference type="SMART" id="SM00028">
    <property type="entry name" value="TPR"/>
    <property type="match status" value="4"/>
</dbReference>
<evidence type="ECO:0000313" key="10">
    <source>
        <dbReference type="Proteomes" id="UP000612585"/>
    </source>
</evidence>
<dbReference type="Gene3D" id="1.10.10.10">
    <property type="entry name" value="Winged helix-like DNA-binding domain superfamily/Winged helix DNA-binding domain"/>
    <property type="match status" value="1"/>
</dbReference>
<dbReference type="PANTHER" id="PTHR35807:SF1">
    <property type="entry name" value="TRANSCRIPTIONAL REGULATOR REDD"/>
    <property type="match status" value="1"/>
</dbReference>
<dbReference type="Pfam" id="PF00486">
    <property type="entry name" value="Trans_reg_C"/>
    <property type="match status" value="1"/>
</dbReference>
<dbReference type="InterPro" id="IPR016032">
    <property type="entry name" value="Sig_transdc_resp-reg_C-effctor"/>
</dbReference>
<name>A0A8J3Z7V9_9ACTN</name>
<accession>A0A8J3Z7V9</accession>
<dbReference type="Proteomes" id="UP000612585">
    <property type="component" value="Unassembled WGS sequence"/>
</dbReference>
<keyword evidence="10" id="KW-1185">Reference proteome</keyword>
<dbReference type="PANTHER" id="PTHR35807">
    <property type="entry name" value="TRANSCRIPTIONAL REGULATOR REDD-RELATED"/>
    <property type="match status" value="1"/>
</dbReference>
<dbReference type="InterPro" id="IPR010982">
    <property type="entry name" value="Lambda_DNA-bd_dom_sf"/>
</dbReference>
<dbReference type="SMART" id="SM00530">
    <property type="entry name" value="HTH_XRE"/>
    <property type="match status" value="1"/>
</dbReference>
<organism evidence="9 10">
    <name type="scientific">Virgisporangium aurantiacum</name>
    <dbReference type="NCBI Taxonomy" id="175570"/>
    <lineage>
        <taxon>Bacteria</taxon>
        <taxon>Bacillati</taxon>
        <taxon>Actinomycetota</taxon>
        <taxon>Actinomycetes</taxon>
        <taxon>Micromonosporales</taxon>
        <taxon>Micromonosporaceae</taxon>
        <taxon>Virgisporangium</taxon>
    </lineage>
</organism>
<reference evidence="9" key="1">
    <citation type="submission" date="2021-01" db="EMBL/GenBank/DDBJ databases">
        <title>Whole genome shotgun sequence of Virgisporangium aurantiacum NBRC 16421.</title>
        <authorList>
            <person name="Komaki H."/>
            <person name="Tamura T."/>
        </authorList>
    </citation>
    <scope>NUCLEOTIDE SEQUENCE</scope>
    <source>
        <strain evidence="9">NBRC 16421</strain>
    </source>
</reference>
<dbReference type="InterPro" id="IPR001867">
    <property type="entry name" value="OmpR/PhoB-type_DNA-bd"/>
</dbReference>
<keyword evidence="3 5" id="KW-0238">DNA-binding</keyword>
<comment type="caution">
    <text evidence="9">The sequence shown here is derived from an EMBL/GenBank/DDBJ whole genome shotgun (WGS) entry which is preliminary data.</text>
</comment>
<keyword evidence="4" id="KW-0804">Transcription</keyword>
<dbReference type="SUPFAM" id="SSF52540">
    <property type="entry name" value="P-loop containing nucleoside triphosphate hydrolases"/>
    <property type="match status" value="1"/>
</dbReference>
<evidence type="ECO:0000256" key="1">
    <source>
        <dbReference type="ARBA" id="ARBA00005820"/>
    </source>
</evidence>
<dbReference type="GO" id="GO:0000160">
    <property type="term" value="P:phosphorelay signal transduction system"/>
    <property type="evidence" value="ECO:0007669"/>
    <property type="project" value="InterPro"/>
</dbReference>
<evidence type="ECO:0000256" key="4">
    <source>
        <dbReference type="ARBA" id="ARBA00023163"/>
    </source>
</evidence>
<feature type="domain" description="OmpR/PhoB-type" evidence="8">
    <location>
        <begin position="68"/>
        <end position="172"/>
    </location>
</feature>
<dbReference type="InterPro" id="IPR051677">
    <property type="entry name" value="AfsR-DnrI-RedD_regulator"/>
</dbReference>
<dbReference type="PROSITE" id="PS50943">
    <property type="entry name" value="HTH_CROC1"/>
    <property type="match status" value="1"/>
</dbReference>